<feature type="region of interest" description="Disordered" evidence="1">
    <location>
        <begin position="1"/>
        <end position="21"/>
    </location>
</feature>
<evidence type="ECO:0000256" key="1">
    <source>
        <dbReference type="SAM" id="MobiDB-lite"/>
    </source>
</evidence>
<dbReference type="AlphaFoldDB" id="A0A6J6V1A2"/>
<organism evidence="3">
    <name type="scientific">freshwater metagenome</name>
    <dbReference type="NCBI Taxonomy" id="449393"/>
    <lineage>
        <taxon>unclassified sequences</taxon>
        <taxon>metagenomes</taxon>
        <taxon>ecological metagenomes</taxon>
    </lineage>
</organism>
<dbReference type="EMBL" id="CAFBQH010000141">
    <property type="protein sequence ID" value="CAB5056958.1"/>
    <property type="molecule type" value="Genomic_DNA"/>
</dbReference>
<dbReference type="EMBL" id="CAEZXA010000010">
    <property type="protein sequence ID" value="CAB4666010.1"/>
    <property type="molecule type" value="Genomic_DNA"/>
</dbReference>
<name>A0A6J6V1A2_9ZZZZ</name>
<gene>
    <name evidence="2" type="ORF">UFOPK2334_00242</name>
    <name evidence="3" type="ORF">UFOPK2870_01018</name>
    <name evidence="4" type="ORF">UFOPK4293_01582</name>
</gene>
<evidence type="ECO:0000313" key="3">
    <source>
        <dbReference type="EMBL" id="CAB4765932.1"/>
    </source>
</evidence>
<proteinExistence type="predicted"/>
<evidence type="ECO:0000313" key="2">
    <source>
        <dbReference type="EMBL" id="CAB4666010.1"/>
    </source>
</evidence>
<dbReference type="EMBL" id="CAEZZL010000087">
    <property type="protein sequence ID" value="CAB4765932.1"/>
    <property type="molecule type" value="Genomic_DNA"/>
</dbReference>
<evidence type="ECO:0000313" key="4">
    <source>
        <dbReference type="EMBL" id="CAB5056958.1"/>
    </source>
</evidence>
<accession>A0A6J6V1A2</accession>
<reference evidence="3" key="1">
    <citation type="submission" date="2020-05" db="EMBL/GenBank/DDBJ databases">
        <authorList>
            <person name="Chiriac C."/>
            <person name="Salcher M."/>
            <person name="Ghai R."/>
            <person name="Kavagutti S V."/>
        </authorList>
    </citation>
    <scope>NUCLEOTIDE SEQUENCE</scope>
</reference>
<sequence>MSTDHTMPPTESPKPEMDEGTAEALEAVAEARRRLAEVPASLVVANHAMGLFELAAIHLSAEPVRLSDAQLAIDALGMLVDGLGDRLGEHHDTLVAALGNIRMVFVQRSSAPTPSE</sequence>
<protein>
    <submittedName>
        <fullName evidence="3">Unannotated protein</fullName>
    </submittedName>
</protein>